<dbReference type="Proteomes" id="UP001161691">
    <property type="component" value="Unassembled WGS sequence"/>
</dbReference>
<name>A0ABT6TQ85_9BACL</name>
<accession>A0ABT6TQ85</accession>
<sequence>MYRQLRAIGIALLGFMVTGSVGLYAGSAQAASAGKTGAAKASASIATASIATASFQDKDEQAGEIGGILYVNEGGESAAKSYEAYLLDDKGKRYGKAIGKYAPERHAFIIPDDTKVTGKAAALGVYNASDSGKSVAVPVAKASLRDYPAYLVGELTYIDANPYSGAWPAVSWKDPADGMDYDGYQIQYPGGVEKVAKSSTGRYRLPLPNLNILGEVQVVPYRDGDVFEYSASATVQSYDDIRNEAASWVNPGDVNSAISPVSDIHFKPVLSGGKTRVSGELSWYDADSANAVNYVVYSADANGVPLQPLVDVTNDYPFDGKAYRVTLPEFPLKDVSSIAIYAVRDGGKSAAAWVPVGGDPDPLFVDTDTEAGKIGGTVLVKPRFPDYGAALFFVDEWRQPMGSAIDVVEGESRYFEIPAGTVVPEGAWKLGIYDNGGLEGSEFEKLPQYIGFEDVGGE</sequence>
<evidence type="ECO:0000313" key="1">
    <source>
        <dbReference type="EMBL" id="MDI4648084.1"/>
    </source>
</evidence>
<gene>
    <name evidence="1" type="ORF">KB449_24250</name>
</gene>
<dbReference type="RefSeq" id="WP_282910822.1">
    <property type="nucleotide sequence ID" value="NZ_JAGRPV010000001.1"/>
</dbReference>
<dbReference type="EMBL" id="JAGRPV010000001">
    <property type="protein sequence ID" value="MDI4648084.1"/>
    <property type="molecule type" value="Genomic_DNA"/>
</dbReference>
<proteinExistence type="predicted"/>
<keyword evidence="2" id="KW-1185">Reference proteome</keyword>
<evidence type="ECO:0000313" key="2">
    <source>
        <dbReference type="Proteomes" id="UP001161691"/>
    </source>
</evidence>
<protein>
    <submittedName>
        <fullName evidence="1">Uncharacterized protein</fullName>
    </submittedName>
</protein>
<reference evidence="1" key="1">
    <citation type="submission" date="2023-04" db="EMBL/GenBank/DDBJ databases">
        <title>Comparative genomic analysis of Cohnella hashimotonis sp. nov., isolated from the International Space Station.</title>
        <authorList>
            <person name="Venkateswaran K."/>
            <person name="Simpson A."/>
        </authorList>
    </citation>
    <scope>NUCLEOTIDE SEQUENCE</scope>
    <source>
        <strain evidence="1">F6_2S_P_1</strain>
    </source>
</reference>
<comment type="caution">
    <text evidence="1">The sequence shown here is derived from an EMBL/GenBank/DDBJ whole genome shotgun (WGS) entry which is preliminary data.</text>
</comment>
<organism evidence="1 2">
    <name type="scientific">Cohnella hashimotonis</name>
    <dbReference type="NCBI Taxonomy" id="2826895"/>
    <lineage>
        <taxon>Bacteria</taxon>
        <taxon>Bacillati</taxon>
        <taxon>Bacillota</taxon>
        <taxon>Bacilli</taxon>
        <taxon>Bacillales</taxon>
        <taxon>Paenibacillaceae</taxon>
        <taxon>Cohnella</taxon>
    </lineage>
</organism>